<name>A0A379JJ98_9NOCA</name>
<reference evidence="3 4" key="1">
    <citation type="submission" date="2018-06" db="EMBL/GenBank/DDBJ databases">
        <authorList>
            <consortium name="Pathogen Informatics"/>
            <person name="Doyle S."/>
        </authorList>
    </citation>
    <scope>NUCLEOTIDE SEQUENCE [LARGE SCALE GENOMIC DNA]</scope>
    <source>
        <strain evidence="3 4">NCTC1934</strain>
    </source>
</reference>
<protein>
    <submittedName>
        <fullName evidence="3">Gluconolactonase</fullName>
    </submittedName>
</protein>
<evidence type="ECO:0000256" key="1">
    <source>
        <dbReference type="SAM" id="SignalP"/>
    </source>
</evidence>
<keyword evidence="4" id="KW-1185">Reference proteome</keyword>
<accession>A0A379JJ98</accession>
<feature type="domain" description="SMP-30/Gluconolactonase/LRE-like region" evidence="2">
    <location>
        <begin position="184"/>
        <end position="299"/>
    </location>
</feature>
<evidence type="ECO:0000313" key="3">
    <source>
        <dbReference type="EMBL" id="SUD48555.1"/>
    </source>
</evidence>
<dbReference type="AlphaFoldDB" id="A0A379JJ98"/>
<dbReference type="Proteomes" id="UP000255467">
    <property type="component" value="Unassembled WGS sequence"/>
</dbReference>
<dbReference type="EMBL" id="UGRY01000005">
    <property type="protein sequence ID" value="SUD48555.1"/>
    <property type="molecule type" value="Genomic_DNA"/>
</dbReference>
<keyword evidence="1" id="KW-0732">Signal</keyword>
<dbReference type="InterPro" id="IPR011042">
    <property type="entry name" value="6-blade_b-propeller_TolB-like"/>
</dbReference>
<gene>
    <name evidence="3" type="ORF">NCTC1934_05891</name>
</gene>
<sequence>MRFRKSAIRTLLTASVGVALAPFAPPGPAGAAPATADHCGRWTASTVASGYGMLESLAFDGRGGLLLSEQSATGTGGAVREIAADGRRGTLVDDIDGVGELSVVGDTLYYTTGLSLQSKFAAEPGGIESVDLDTGARRSVAAGLDMPNGLALLPDGDFVVTSDMGADTRMTLVRAGVDAGPFSSAVTSTNGLAYDPRRHRLFVSSTFDPVTVIAMVDPDRPEAATIIELPGPGPLNAADGVTVGPDGFVYVTYSLGGKVIRVDPDHARWCTVADGLPLSTSARFGSGPGWDPNSLYVTSYLGTVTRLTPH</sequence>
<dbReference type="SUPFAM" id="SSF63829">
    <property type="entry name" value="Calcium-dependent phosphotriesterase"/>
    <property type="match status" value="1"/>
</dbReference>
<dbReference type="OrthoDB" id="9768084at2"/>
<evidence type="ECO:0000259" key="2">
    <source>
        <dbReference type="Pfam" id="PF08450"/>
    </source>
</evidence>
<dbReference type="Pfam" id="PF08450">
    <property type="entry name" value="SGL"/>
    <property type="match status" value="1"/>
</dbReference>
<organism evidence="3 4">
    <name type="scientific">Nocardia otitidiscaviarum</name>
    <dbReference type="NCBI Taxonomy" id="1823"/>
    <lineage>
        <taxon>Bacteria</taxon>
        <taxon>Bacillati</taxon>
        <taxon>Actinomycetota</taxon>
        <taxon>Actinomycetes</taxon>
        <taxon>Mycobacteriales</taxon>
        <taxon>Nocardiaceae</taxon>
        <taxon>Nocardia</taxon>
    </lineage>
</organism>
<dbReference type="InterPro" id="IPR013658">
    <property type="entry name" value="SGL"/>
</dbReference>
<feature type="signal peptide" evidence="1">
    <location>
        <begin position="1"/>
        <end position="31"/>
    </location>
</feature>
<dbReference type="Gene3D" id="2.120.10.30">
    <property type="entry name" value="TolB, C-terminal domain"/>
    <property type="match status" value="2"/>
</dbReference>
<evidence type="ECO:0000313" key="4">
    <source>
        <dbReference type="Proteomes" id="UP000255467"/>
    </source>
</evidence>
<feature type="chain" id="PRO_5016805254" evidence="1">
    <location>
        <begin position="32"/>
        <end position="310"/>
    </location>
</feature>
<proteinExistence type="predicted"/>